<sequence>MKQKENRQEADARLTYMTPQVKVVSLGHGPLLQQFSGGHNDAGNDDSPLHARRIDSFGWEDEEDDGESSYGKKLDW</sequence>
<feature type="region of interest" description="Disordered" evidence="1">
    <location>
        <begin position="32"/>
        <end position="76"/>
    </location>
</feature>
<dbReference type="AlphaFoldDB" id="A0A379E2J7"/>
<reference evidence="2 3" key="1">
    <citation type="submission" date="2018-06" db="EMBL/GenBank/DDBJ databases">
        <authorList>
            <consortium name="Pathogen Informatics"/>
            <person name="Doyle S."/>
        </authorList>
    </citation>
    <scope>NUCLEOTIDE SEQUENCE [LARGE SCALE GENOMIC DNA]</scope>
    <source>
        <strain evidence="2 3">NCTC13067</strain>
    </source>
</reference>
<evidence type="ECO:0000313" key="2">
    <source>
        <dbReference type="EMBL" id="SUB86650.1"/>
    </source>
</evidence>
<feature type="compositionally biased region" description="Acidic residues" evidence="1">
    <location>
        <begin position="58"/>
        <end position="67"/>
    </location>
</feature>
<gene>
    <name evidence="2" type="ORF">NCTC13067_00297</name>
</gene>
<evidence type="ECO:0000313" key="3">
    <source>
        <dbReference type="Proteomes" id="UP000255469"/>
    </source>
</evidence>
<protein>
    <submittedName>
        <fullName evidence="2">Uncharacterized protein</fullName>
    </submittedName>
</protein>
<accession>A0A379E2J7</accession>
<dbReference type="Proteomes" id="UP000255469">
    <property type="component" value="Unassembled WGS sequence"/>
</dbReference>
<name>A0A379E2J7_9BACT</name>
<organism evidence="2 3">
    <name type="scientific">Prevotella denticola</name>
    <dbReference type="NCBI Taxonomy" id="28129"/>
    <lineage>
        <taxon>Bacteria</taxon>
        <taxon>Pseudomonadati</taxon>
        <taxon>Bacteroidota</taxon>
        <taxon>Bacteroidia</taxon>
        <taxon>Bacteroidales</taxon>
        <taxon>Prevotellaceae</taxon>
        <taxon>Prevotella</taxon>
    </lineage>
</organism>
<dbReference type="EMBL" id="UGTM01000001">
    <property type="protein sequence ID" value="SUB86650.1"/>
    <property type="molecule type" value="Genomic_DNA"/>
</dbReference>
<proteinExistence type="predicted"/>
<evidence type="ECO:0000256" key="1">
    <source>
        <dbReference type="SAM" id="MobiDB-lite"/>
    </source>
</evidence>
<dbReference type="RefSeq" id="WP_025068362.1">
    <property type="nucleotide sequence ID" value="NZ_UGTM01000001.1"/>
</dbReference>